<accession>A0AA90NLL3</accession>
<dbReference type="Proteomes" id="UP001178148">
    <property type="component" value="Unassembled WGS sequence"/>
</dbReference>
<dbReference type="AlphaFoldDB" id="A0AA90NLL3"/>
<evidence type="ECO:0000313" key="1">
    <source>
        <dbReference type="EMBL" id="MDP0588895.1"/>
    </source>
</evidence>
<name>A0AA90NLL3_9GAMM</name>
<comment type="caution">
    <text evidence="1">The sequence shown here is derived from an EMBL/GenBank/DDBJ whole genome shotgun (WGS) entry which is preliminary data.</text>
</comment>
<gene>
    <name evidence="1" type="ORF">QS748_06775</name>
</gene>
<keyword evidence="2" id="KW-1185">Reference proteome</keyword>
<organism evidence="1 2">
    <name type="scientific">Candidatus Endonucleibacter bathymodioli</name>
    <dbReference type="NCBI Taxonomy" id="539814"/>
    <lineage>
        <taxon>Bacteria</taxon>
        <taxon>Pseudomonadati</taxon>
        <taxon>Pseudomonadota</taxon>
        <taxon>Gammaproteobacteria</taxon>
        <taxon>Oceanospirillales</taxon>
        <taxon>Endozoicomonadaceae</taxon>
        <taxon>Candidatus Endonucleibacter</taxon>
    </lineage>
</organism>
<protein>
    <submittedName>
        <fullName evidence="1">Uncharacterized protein</fullName>
    </submittedName>
</protein>
<sequence>MKLVYKFLISYLFVSGICHGSEYYILSKKYEITITTPGKLPLWNAIIICPVNETGYTHGIHIEKEVLIRIRNRHNITLWNNTITNARSHCIFCSCLYDVINYAVSFNVPYRHFCKLNFDDYVHTRANNVSLPIVADSLPNIAISPQYVTESFIDETGLVVENSRPNTIMFIRDTNNTILFQGLEPLNIYINLAYKRCPSWIQIDDLNITNIDQLIVYICHIRRKYNQLRNNNSATSEKEVALFNKFQNRS</sequence>
<dbReference type="EMBL" id="JASXSV010000008">
    <property type="protein sequence ID" value="MDP0588895.1"/>
    <property type="molecule type" value="Genomic_DNA"/>
</dbReference>
<reference evidence="1 2" key="1">
    <citation type="journal article" date="2023" name="bioRxiv">
        <title>An intranuclear bacterial parasite of deep-sea mussels expresses apoptosis inhibitors acquired from its host.</title>
        <authorList>
            <person name="Gonzalez Porras M.A."/>
            <person name="Assie A."/>
            <person name="Tietjen M."/>
            <person name="Violette M."/>
            <person name="Kleiner M."/>
            <person name="Gruber-Vodicka H."/>
            <person name="Dubilier N."/>
            <person name="Leisch N."/>
        </authorList>
    </citation>
    <scope>NUCLEOTIDE SEQUENCE [LARGE SCALE GENOMIC DNA]</scope>
    <source>
        <strain evidence="1">IAP13</strain>
    </source>
</reference>
<proteinExistence type="predicted"/>
<evidence type="ECO:0000313" key="2">
    <source>
        <dbReference type="Proteomes" id="UP001178148"/>
    </source>
</evidence>